<keyword evidence="5 9" id="KW-0255">Endonuclease</keyword>
<evidence type="ECO:0000256" key="4">
    <source>
        <dbReference type="ARBA" id="ARBA00022723"/>
    </source>
</evidence>
<accession>N8X0C5</accession>
<evidence type="ECO:0000256" key="2">
    <source>
        <dbReference type="ARBA" id="ARBA00009959"/>
    </source>
</evidence>
<dbReference type="GO" id="GO:0051607">
    <property type="term" value="P:defense response to virus"/>
    <property type="evidence" value="ECO:0007669"/>
    <property type="project" value="UniProtKB-UniRule"/>
</dbReference>
<protein>
    <recommendedName>
        <fullName evidence="9">CRISPR-associated endoribonuclease Cas2</fullName>
        <ecNumber evidence="9">3.1.-.-</ecNumber>
    </recommendedName>
</protein>
<dbReference type="InterPro" id="IPR021127">
    <property type="entry name" value="CRISPR_associated_Cas2"/>
</dbReference>
<evidence type="ECO:0000256" key="9">
    <source>
        <dbReference type="HAMAP-Rule" id="MF_01471"/>
    </source>
</evidence>
<dbReference type="EC" id="3.1.-.-" evidence="9"/>
<dbReference type="NCBIfam" id="TIGR01573">
    <property type="entry name" value="cas2"/>
    <property type="match status" value="1"/>
</dbReference>
<gene>
    <name evidence="9" type="primary">cas2</name>
    <name evidence="10" type="ORF">F969_00437</name>
</gene>
<sequence length="92" mass="10652">MRSYLGMYDVSCPRRRSTLFRILSAYGIHQQKSVFECRLNSDFRLQLIQQLAVLPNDTFQRIVLIQVYPNHPDSIMLGAAKEHPASHCLYIA</sequence>
<dbReference type="Pfam" id="PF09827">
    <property type="entry name" value="CRISPR_Cas2"/>
    <property type="match status" value="1"/>
</dbReference>
<dbReference type="EMBL" id="APPE01000027">
    <property type="protein sequence ID" value="ENV00570.1"/>
    <property type="molecule type" value="Genomic_DNA"/>
</dbReference>
<evidence type="ECO:0000313" key="11">
    <source>
        <dbReference type="Proteomes" id="UP000013070"/>
    </source>
</evidence>
<dbReference type="CDD" id="cd09725">
    <property type="entry name" value="Cas2_I_II_III"/>
    <property type="match status" value="1"/>
</dbReference>
<feature type="binding site" evidence="9">
    <location>
        <position position="9"/>
    </location>
    <ligand>
        <name>Mg(2+)</name>
        <dbReference type="ChEBI" id="CHEBI:18420"/>
        <note>catalytic</note>
    </ligand>
</feature>
<dbReference type="HOGENOM" id="CLU_161124_3_2_6"/>
<comment type="cofactor">
    <cofactor evidence="1 9">
        <name>Mg(2+)</name>
        <dbReference type="ChEBI" id="CHEBI:18420"/>
    </cofactor>
</comment>
<keyword evidence="3 9" id="KW-0540">Nuclease</keyword>
<keyword evidence="8 9" id="KW-0051">Antiviral defense</keyword>
<evidence type="ECO:0000256" key="7">
    <source>
        <dbReference type="ARBA" id="ARBA00022842"/>
    </source>
</evidence>
<keyword evidence="4 9" id="KW-0479">Metal-binding</keyword>
<comment type="similarity">
    <text evidence="2 9">Belongs to the CRISPR-associated endoribonuclease Cas2 protein family.</text>
</comment>
<evidence type="ECO:0000256" key="6">
    <source>
        <dbReference type="ARBA" id="ARBA00022801"/>
    </source>
</evidence>
<dbReference type="Gene3D" id="3.30.70.240">
    <property type="match status" value="1"/>
</dbReference>
<dbReference type="AlphaFoldDB" id="N8X0C5"/>
<dbReference type="Proteomes" id="UP000013070">
    <property type="component" value="Unassembled WGS sequence"/>
</dbReference>
<keyword evidence="6 9" id="KW-0378">Hydrolase</keyword>
<proteinExistence type="inferred from homology"/>
<evidence type="ECO:0000256" key="3">
    <source>
        <dbReference type="ARBA" id="ARBA00022722"/>
    </source>
</evidence>
<evidence type="ECO:0000313" key="10">
    <source>
        <dbReference type="EMBL" id="ENV00570.1"/>
    </source>
</evidence>
<comment type="function">
    <text evidence="9">CRISPR (clustered regularly interspaced short palindromic repeat), is an adaptive immune system that provides protection against mobile genetic elements (viruses, transposable elements and conjugative plasmids). CRISPR clusters contain sequences complementary to antecedent mobile elements and target invading nucleic acids. CRISPR clusters are transcribed and processed into CRISPR RNA (crRNA). Functions as a ssRNA-specific endoribonuclease. Involved in the integration of spacer DNA into the CRISPR cassette.</text>
</comment>
<keyword evidence="7 9" id="KW-0460">Magnesium</keyword>
<dbReference type="GO" id="GO:0046872">
    <property type="term" value="F:metal ion binding"/>
    <property type="evidence" value="ECO:0007669"/>
    <property type="project" value="UniProtKB-UniRule"/>
</dbReference>
<name>N8X0C5_9GAMM</name>
<evidence type="ECO:0000256" key="1">
    <source>
        <dbReference type="ARBA" id="ARBA00001946"/>
    </source>
</evidence>
<comment type="subunit">
    <text evidence="9">Homodimer, forms a heterotetramer with a Cas1 homodimer.</text>
</comment>
<dbReference type="InterPro" id="IPR019199">
    <property type="entry name" value="Virulence_VapD/CRISPR_Cas2"/>
</dbReference>
<evidence type="ECO:0000256" key="8">
    <source>
        <dbReference type="ARBA" id="ARBA00023118"/>
    </source>
</evidence>
<dbReference type="SUPFAM" id="SSF143430">
    <property type="entry name" value="TTP0101/SSO1404-like"/>
    <property type="match status" value="1"/>
</dbReference>
<reference evidence="10 11" key="1">
    <citation type="submission" date="2013-02" db="EMBL/GenBank/DDBJ databases">
        <title>The Genome Sequence of Acinetobacter sp. NIPH 899.</title>
        <authorList>
            <consortium name="The Broad Institute Genome Sequencing Platform"/>
            <consortium name="The Broad Institute Genome Sequencing Center for Infectious Disease"/>
            <person name="Cerqueira G."/>
            <person name="Feldgarden M."/>
            <person name="Courvalin P."/>
            <person name="Perichon B."/>
            <person name="Grillot-Courvalin C."/>
            <person name="Clermont D."/>
            <person name="Rocha E."/>
            <person name="Yoon E.-J."/>
            <person name="Nemec A."/>
            <person name="Walker B."/>
            <person name="Young S.K."/>
            <person name="Zeng Q."/>
            <person name="Gargeya S."/>
            <person name="Fitzgerald M."/>
            <person name="Haas B."/>
            <person name="Abouelleil A."/>
            <person name="Alvarado L."/>
            <person name="Arachchi H.M."/>
            <person name="Berlin A.M."/>
            <person name="Chapman S.B."/>
            <person name="Dewar J."/>
            <person name="Goldberg J."/>
            <person name="Griggs A."/>
            <person name="Gujja S."/>
            <person name="Hansen M."/>
            <person name="Howarth C."/>
            <person name="Imamovic A."/>
            <person name="Larimer J."/>
            <person name="McCowan C."/>
            <person name="Murphy C."/>
            <person name="Neiman D."/>
            <person name="Pearson M."/>
            <person name="Priest M."/>
            <person name="Roberts A."/>
            <person name="Saif S."/>
            <person name="Shea T."/>
            <person name="Sisk P."/>
            <person name="Sykes S."/>
            <person name="Wortman J."/>
            <person name="Nusbaum C."/>
            <person name="Birren B."/>
        </authorList>
    </citation>
    <scope>NUCLEOTIDE SEQUENCE [LARGE SCALE GENOMIC DNA]</scope>
    <source>
        <strain evidence="10 11">NIPH 899</strain>
    </source>
</reference>
<dbReference type="GO" id="GO:0016787">
    <property type="term" value="F:hydrolase activity"/>
    <property type="evidence" value="ECO:0007669"/>
    <property type="project" value="UniProtKB-KW"/>
</dbReference>
<dbReference type="PATRIC" id="fig|1217710.3.peg.412"/>
<organism evidence="10 11">
    <name type="scientific">Acinetobacter variabilis</name>
    <dbReference type="NCBI Taxonomy" id="70346"/>
    <lineage>
        <taxon>Bacteria</taxon>
        <taxon>Pseudomonadati</taxon>
        <taxon>Pseudomonadota</taxon>
        <taxon>Gammaproteobacteria</taxon>
        <taxon>Moraxellales</taxon>
        <taxon>Moraxellaceae</taxon>
        <taxon>Acinetobacter</taxon>
    </lineage>
</organism>
<evidence type="ECO:0000256" key="5">
    <source>
        <dbReference type="ARBA" id="ARBA00022759"/>
    </source>
</evidence>
<comment type="caution">
    <text evidence="10">The sequence shown here is derived from an EMBL/GenBank/DDBJ whole genome shotgun (WGS) entry which is preliminary data.</text>
</comment>
<dbReference type="HAMAP" id="MF_01471">
    <property type="entry name" value="Cas2"/>
    <property type="match status" value="1"/>
</dbReference>
<dbReference type="GO" id="GO:0043571">
    <property type="term" value="P:maintenance of CRISPR repeat elements"/>
    <property type="evidence" value="ECO:0007669"/>
    <property type="project" value="UniProtKB-UniRule"/>
</dbReference>
<keyword evidence="11" id="KW-1185">Reference proteome</keyword>
<dbReference type="GO" id="GO:0004521">
    <property type="term" value="F:RNA endonuclease activity"/>
    <property type="evidence" value="ECO:0007669"/>
    <property type="project" value="InterPro"/>
</dbReference>